<keyword evidence="2" id="KW-1185">Reference proteome</keyword>
<dbReference type="HOGENOM" id="CLU_1168166_0_0_1"/>
<proteinExistence type="predicted"/>
<reference evidence="1" key="2">
    <citation type="submission" date="2025-08" db="UniProtKB">
        <authorList>
            <consortium name="Ensembl"/>
        </authorList>
    </citation>
    <scope>IDENTIFICATION</scope>
</reference>
<name>H2YWD5_CIOSA</name>
<dbReference type="OMA" id="YAKIAVY"/>
<evidence type="ECO:0000313" key="1">
    <source>
        <dbReference type="Ensembl" id="ENSCSAVP00000009646.1"/>
    </source>
</evidence>
<dbReference type="Proteomes" id="UP000007875">
    <property type="component" value="Unassembled WGS sequence"/>
</dbReference>
<dbReference type="Ensembl" id="ENSCSAVT00000009764.1">
    <property type="protein sequence ID" value="ENSCSAVP00000009646.1"/>
    <property type="gene ID" value="ENSCSAVG00000005659.1"/>
</dbReference>
<dbReference type="AlphaFoldDB" id="H2YWD5"/>
<evidence type="ECO:0000313" key="2">
    <source>
        <dbReference type="Proteomes" id="UP000007875"/>
    </source>
</evidence>
<protein>
    <submittedName>
        <fullName evidence="1">Uncharacterized protein</fullName>
    </submittedName>
</protein>
<accession>H2YWD5</accession>
<reference evidence="1" key="3">
    <citation type="submission" date="2025-09" db="UniProtKB">
        <authorList>
            <consortium name="Ensembl"/>
        </authorList>
    </citation>
    <scope>IDENTIFICATION</scope>
</reference>
<reference evidence="2" key="1">
    <citation type="submission" date="2003-08" db="EMBL/GenBank/DDBJ databases">
        <authorList>
            <person name="Birren B."/>
            <person name="Nusbaum C."/>
            <person name="Abebe A."/>
            <person name="Abouelleil A."/>
            <person name="Adekoya E."/>
            <person name="Ait-zahra M."/>
            <person name="Allen N."/>
            <person name="Allen T."/>
            <person name="An P."/>
            <person name="Anderson M."/>
            <person name="Anderson S."/>
            <person name="Arachchi H."/>
            <person name="Armbruster J."/>
            <person name="Bachantsang P."/>
            <person name="Baldwin J."/>
            <person name="Barry A."/>
            <person name="Bayul T."/>
            <person name="Blitshsteyn B."/>
            <person name="Bloom T."/>
            <person name="Blye J."/>
            <person name="Boguslavskiy L."/>
            <person name="Borowsky M."/>
            <person name="Boukhgalter B."/>
            <person name="Brunache A."/>
            <person name="Butler J."/>
            <person name="Calixte N."/>
            <person name="Calvo S."/>
            <person name="Camarata J."/>
            <person name="Campo K."/>
            <person name="Chang J."/>
            <person name="Cheshatsang Y."/>
            <person name="Citroen M."/>
            <person name="Collymore A."/>
            <person name="Considine T."/>
            <person name="Cook A."/>
            <person name="Cooke P."/>
            <person name="Corum B."/>
            <person name="Cuomo C."/>
            <person name="David R."/>
            <person name="Dawoe T."/>
            <person name="Degray S."/>
            <person name="Dodge S."/>
            <person name="Dooley K."/>
            <person name="Dorje P."/>
            <person name="Dorjee K."/>
            <person name="Dorris L."/>
            <person name="Duffey N."/>
            <person name="Dupes A."/>
            <person name="Elkins T."/>
            <person name="Engels R."/>
            <person name="Erickson J."/>
            <person name="Farina A."/>
            <person name="Faro S."/>
            <person name="Ferreira P."/>
            <person name="Fischer H."/>
            <person name="Fitzgerald M."/>
            <person name="Foley K."/>
            <person name="Gage D."/>
            <person name="Galagan J."/>
            <person name="Gearin G."/>
            <person name="Gnerre S."/>
            <person name="Gnirke A."/>
            <person name="Goyette A."/>
            <person name="Graham J."/>
            <person name="Grandbois E."/>
            <person name="Gyaltsen K."/>
            <person name="Hafez N."/>
            <person name="Hagopian D."/>
            <person name="Hagos B."/>
            <person name="Hall J."/>
            <person name="Hatcher B."/>
            <person name="Heller A."/>
            <person name="Higgins H."/>
            <person name="Honan T."/>
            <person name="Horn A."/>
            <person name="Houde N."/>
            <person name="Hughes L."/>
            <person name="Hulme W."/>
            <person name="Husby E."/>
            <person name="Iliev I."/>
            <person name="Jaffe D."/>
            <person name="Jones C."/>
            <person name="Kamal M."/>
            <person name="Kamat A."/>
            <person name="Kamvysselis M."/>
            <person name="Karlsson E."/>
            <person name="Kells C."/>
            <person name="Kieu A."/>
            <person name="Kisner P."/>
            <person name="Kodira C."/>
            <person name="Kulbokas E."/>
            <person name="Labutti K."/>
            <person name="Lama D."/>
            <person name="Landers T."/>
            <person name="Leger J."/>
            <person name="Levine S."/>
            <person name="Lewis D."/>
            <person name="Lewis T."/>
            <person name="Lindblad-toh K."/>
            <person name="Liu X."/>
            <person name="Lokyitsang T."/>
            <person name="Lokyitsang Y."/>
            <person name="Lucien O."/>
            <person name="Lui A."/>
            <person name="Ma L.J."/>
            <person name="Mabbitt R."/>
            <person name="Macdonald J."/>
            <person name="Maclean C."/>
            <person name="Major J."/>
            <person name="Manning J."/>
            <person name="Marabella R."/>
            <person name="Maru K."/>
            <person name="Matthews C."/>
            <person name="Mauceli E."/>
            <person name="Mccarthy M."/>
            <person name="Mcdonough S."/>
            <person name="Mcghee T."/>
            <person name="Meldrim J."/>
            <person name="Meneus L."/>
            <person name="Mesirov J."/>
            <person name="Mihalev A."/>
            <person name="Mihova T."/>
            <person name="Mikkelsen T."/>
            <person name="Mlenga V."/>
            <person name="Moru K."/>
            <person name="Mozes J."/>
            <person name="Mulrain L."/>
            <person name="Munson G."/>
            <person name="Naylor J."/>
            <person name="Newes C."/>
            <person name="Nguyen C."/>
            <person name="Nguyen N."/>
            <person name="Nguyen T."/>
            <person name="Nicol R."/>
            <person name="Nielsen C."/>
            <person name="Nizzari M."/>
            <person name="Norbu C."/>
            <person name="Norbu N."/>
            <person name="O'donnell P."/>
            <person name="Okoawo O."/>
            <person name="O'leary S."/>
            <person name="Omotosho B."/>
            <person name="O'neill K."/>
            <person name="Osman S."/>
            <person name="Parker S."/>
            <person name="Perrin D."/>
            <person name="Phunkhang P."/>
            <person name="Piqani B."/>
            <person name="Purcell S."/>
            <person name="Rachupka T."/>
            <person name="Ramasamy U."/>
            <person name="Rameau R."/>
            <person name="Ray V."/>
            <person name="Raymond C."/>
            <person name="Retta R."/>
            <person name="Richardson S."/>
            <person name="Rise C."/>
            <person name="Rodriguez J."/>
            <person name="Rogers J."/>
            <person name="Rogov P."/>
            <person name="Rutman M."/>
            <person name="Schupbach R."/>
            <person name="Seaman C."/>
            <person name="Settipalli S."/>
            <person name="Sharpe T."/>
            <person name="Sheridan J."/>
            <person name="Sherpa N."/>
            <person name="Shi J."/>
            <person name="Smirnov S."/>
            <person name="Smith C."/>
            <person name="Sougnez C."/>
            <person name="Spencer B."/>
            <person name="Stalker J."/>
            <person name="Stange-thomann N."/>
            <person name="Stavropoulos S."/>
            <person name="Stetson K."/>
            <person name="Stone C."/>
            <person name="Stone S."/>
            <person name="Stubbs M."/>
            <person name="Talamas J."/>
            <person name="Tchuinga P."/>
            <person name="Tenzing P."/>
            <person name="Tesfaye S."/>
            <person name="Theodore J."/>
            <person name="Thoulutsang Y."/>
            <person name="Topham K."/>
            <person name="Towey S."/>
            <person name="Tsamla T."/>
            <person name="Tsomo N."/>
            <person name="Vallee D."/>
            <person name="Vassiliev H."/>
            <person name="Venkataraman V."/>
            <person name="Vinson J."/>
            <person name="Vo A."/>
            <person name="Wade C."/>
            <person name="Wang S."/>
            <person name="Wangchuk T."/>
            <person name="Wangdi T."/>
            <person name="Whittaker C."/>
            <person name="Wilkinson J."/>
            <person name="Wu Y."/>
            <person name="Wyman D."/>
            <person name="Yadav S."/>
            <person name="Yang S."/>
            <person name="Yang X."/>
            <person name="Yeager S."/>
            <person name="Yee E."/>
            <person name="Young G."/>
            <person name="Zainoun J."/>
            <person name="Zembeck L."/>
            <person name="Zimmer A."/>
            <person name="Zody M."/>
            <person name="Lander E."/>
        </authorList>
    </citation>
    <scope>NUCLEOTIDE SEQUENCE [LARGE SCALE GENOMIC DNA]</scope>
</reference>
<dbReference type="InParanoid" id="H2YWD5"/>
<sequence length="238" mass="27634">MSESTTVAEQVDNATYLKNIIDYMQSTFVDRDYSIENDWKIIFKHSYMYPNQYPGYTQKKNELLIKKHSTEEILGFQLLPHKFQSMSFLPMLNQHVMSEFRQAQLQNSILKEVVPNQEGITLFKSVDVLLKSVAHSHRRYAKIAVYKVMPGRTKVRFCTDEELNNKINDLPLEHEFDSSSMEYMGGKPLKTNSLVNQLLCSQITLQDVREHSVNGRTIEMLEDAPRQISPVTVVTFVY</sequence>
<dbReference type="GeneTree" id="ENSGT00660000097454"/>
<organism evidence="1 2">
    <name type="scientific">Ciona savignyi</name>
    <name type="common">Pacific transparent sea squirt</name>
    <dbReference type="NCBI Taxonomy" id="51511"/>
    <lineage>
        <taxon>Eukaryota</taxon>
        <taxon>Metazoa</taxon>
        <taxon>Chordata</taxon>
        <taxon>Tunicata</taxon>
        <taxon>Ascidiacea</taxon>
        <taxon>Phlebobranchia</taxon>
        <taxon>Cionidae</taxon>
        <taxon>Ciona</taxon>
    </lineage>
</organism>